<name>A0A2G5HZU7_CERBT</name>
<evidence type="ECO:0000313" key="3">
    <source>
        <dbReference type="EMBL" id="PIA98077.1"/>
    </source>
</evidence>
<dbReference type="EMBL" id="CP134185">
    <property type="protein sequence ID" value="WPA97876.1"/>
    <property type="molecule type" value="Genomic_DNA"/>
</dbReference>
<dbReference type="AlphaFoldDB" id="A0A2G5HZU7"/>
<accession>A0A2G5HZU7</accession>
<evidence type="ECO:0000313" key="4">
    <source>
        <dbReference type="EMBL" id="WPA97876.1"/>
    </source>
</evidence>
<reference evidence="4 6" key="2">
    <citation type="submission" date="2023-09" db="EMBL/GenBank/DDBJ databases">
        <title>Complete-Gapless Cercospora beticola genome.</title>
        <authorList>
            <person name="Wyatt N.A."/>
            <person name="Spanner R.E."/>
            <person name="Bolton M.D."/>
        </authorList>
    </citation>
    <scope>NUCLEOTIDE SEQUENCE [LARGE SCALE GENOMIC DNA]</scope>
    <source>
        <strain evidence="4">Cb09-40</strain>
    </source>
</reference>
<dbReference type="OrthoDB" id="5431474at2759"/>
<feature type="compositionally biased region" description="Basic and acidic residues" evidence="2">
    <location>
        <begin position="711"/>
        <end position="732"/>
    </location>
</feature>
<keyword evidence="6" id="KW-1185">Reference proteome</keyword>
<gene>
    <name evidence="3" type="ORF">CB0940_05339</name>
    <name evidence="4" type="ORF">RHO25_002487</name>
</gene>
<feature type="compositionally biased region" description="Low complexity" evidence="2">
    <location>
        <begin position="809"/>
        <end position="821"/>
    </location>
</feature>
<dbReference type="Proteomes" id="UP001302367">
    <property type="component" value="Chromosome 2"/>
</dbReference>
<feature type="compositionally biased region" description="Polar residues" evidence="2">
    <location>
        <begin position="221"/>
        <end position="236"/>
    </location>
</feature>
<evidence type="ECO:0000313" key="5">
    <source>
        <dbReference type="Proteomes" id="UP000230605"/>
    </source>
</evidence>
<feature type="region of interest" description="Disordered" evidence="2">
    <location>
        <begin position="162"/>
        <end position="268"/>
    </location>
</feature>
<keyword evidence="1" id="KW-0175">Coiled coil</keyword>
<feature type="compositionally biased region" description="Polar residues" evidence="2">
    <location>
        <begin position="744"/>
        <end position="761"/>
    </location>
</feature>
<proteinExistence type="predicted"/>
<feature type="region of interest" description="Disordered" evidence="2">
    <location>
        <begin position="706"/>
        <end position="893"/>
    </location>
</feature>
<feature type="compositionally biased region" description="Polar residues" evidence="2">
    <location>
        <begin position="833"/>
        <end position="843"/>
    </location>
</feature>
<protein>
    <submittedName>
        <fullName evidence="3">Uncharacterized protein</fullName>
    </submittedName>
</protein>
<reference evidence="3 5" key="1">
    <citation type="submission" date="2015-10" db="EMBL/GenBank/DDBJ databases">
        <title>The cercosporin biosynthetic gene cluster was horizontally transferred to several fungal lineages and shown to be expanded in Cercospora beticola based on microsynteny with recipient genomes.</title>
        <authorList>
            <person name="De Jonge R."/>
            <person name="Ebert M.K."/>
            <person name="Suttle J.C."/>
            <person name="Jurick Ii W.M."/>
            <person name="Secor G.A."/>
            <person name="Thomma B.P."/>
            <person name="Van De Peer Y."/>
            <person name="Bolton M.D."/>
        </authorList>
    </citation>
    <scope>NUCLEOTIDE SEQUENCE [LARGE SCALE GENOMIC DNA]</scope>
    <source>
        <strain evidence="3 5">09-40</strain>
    </source>
</reference>
<feature type="region of interest" description="Disordered" evidence="2">
    <location>
        <begin position="97"/>
        <end position="148"/>
    </location>
</feature>
<organism evidence="3 5">
    <name type="scientific">Cercospora beticola</name>
    <name type="common">Sugarbeet leaf spot fungus</name>
    <dbReference type="NCBI Taxonomy" id="122368"/>
    <lineage>
        <taxon>Eukaryota</taxon>
        <taxon>Fungi</taxon>
        <taxon>Dikarya</taxon>
        <taxon>Ascomycota</taxon>
        <taxon>Pezizomycotina</taxon>
        <taxon>Dothideomycetes</taxon>
        <taxon>Dothideomycetidae</taxon>
        <taxon>Mycosphaerellales</taxon>
        <taxon>Mycosphaerellaceae</taxon>
        <taxon>Cercospora</taxon>
    </lineage>
</organism>
<dbReference type="Proteomes" id="UP000230605">
    <property type="component" value="Chromosome 2"/>
</dbReference>
<sequence length="921" mass="101381">MTPGGSKFFTWTKGDRKHVSSGMVQIPVECIEIKGMGYGRNIRGSRKRGRKPLPLSFCDTKSDYSAQSHDSFTLHEAAVQSATSLIAAMSEMLKSPHFNGGPRSCELRPPQGRLRSHTAPPTPATPLVEAPCPEPVELPATDSIWPSRGRGASIMAETSLATNERHRTQAGRPQSSSPQGSTEPPGYENTQNSDNDQGSNVLRPSLDSTLCGKSDECFGTPNRSQESLEYSDTSVKIGTPNWKLPRTPRRDDKKESPTGSAERIPGLQSQCDAYLVPESPGQSIRDISKVSGMLTQVANMRSAHEAHIATLKAAHDQEITSFRAYVVLLEQQHSLIRLSDPRQSLSIDTARHCGRAISGSTASRTGSLQSLDSLSMDLAGTSPEPVAEAEALKRKLDLANKTNADLGELRRERDRLKDSDCQKERRITQLKDIIRKTKENEQAQRTAVMSLQADLAAANMQRVDVLTGLDDAYKDLRLSYQREARLRERCEELQSHLRATGCVTSALPIQPMQQSAEELVRCRELKADTTKRNSAVPQVCTSELEQQISTTQLDGDFICGREACQQTHDRLEIAMTDVQNLQARLLTCQEHLKAAQADRERYNSLLHIELRRQSKIAGPKEQVATPELQREISKSLATRLQGTSASPSSTELQSTLNLSAKDQAWEQELRHCVEEIIMYKLDVSGYKKDLKLATAKIESLEAELRATTAEARSHEKTRDNRADMPLKDDSRFPIEQQPGLGIAWTQQRSASTPSALSNSHAESPPQPSEPQPERESGLTCISPRRQTTTPLSIHKQLPLPPPLERKGPTKQSSPPSTSTPQNHVQIQRAETLRSLSDSIISSYTKRDEFPLPVGVQRSSKTTSTPRPPRTSRGSGGRPLPSGIDSRERLSRGNSAVLMPISRFSSGMLKAPSAVEITAGRG</sequence>
<dbReference type="EMBL" id="LKMD01000102">
    <property type="protein sequence ID" value="PIA98077.1"/>
    <property type="molecule type" value="Genomic_DNA"/>
</dbReference>
<feature type="compositionally biased region" description="Polar residues" evidence="2">
    <location>
        <begin position="171"/>
        <end position="208"/>
    </location>
</feature>
<feature type="coiled-coil region" evidence="1">
    <location>
        <begin position="389"/>
        <end position="419"/>
    </location>
</feature>
<evidence type="ECO:0000313" key="6">
    <source>
        <dbReference type="Proteomes" id="UP001302367"/>
    </source>
</evidence>
<evidence type="ECO:0000256" key="1">
    <source>
        <dbReference type="SAM" id="Coils"/>
    </source>
</evidence>
<evidence type="ECO:0000256" key="2">
    <source>
        <dbReference type="SAM" id="MobiDB-lite"/>
    </source>
</evidence>